<dbReference type="AlphaFoldDB" id="A0A6A6TFK9"/>
<keyword evidence="2" id="KW-1185">Reference proteome</keyword>
<dbReference type="EMBL" id="MU004317">
    <property type="protein sequence ID" value="KAF2658216.1"/>
    <property type="molecule type" value="Genomic_DNA"/>
</dbReference>
<protein>
    <submittedName>
        <fullName evidence="1">Uncharacterized protein</fullName>
    </submittedName>
</protein>
<proteinExistence type="predicted"/>
<evidence type="ECO:0000313" key="1">
    <source>
        <dbReference type="EMBL" id="KAF2658216.1"/>
    </source>
</evidence>
<dbReference type="Proteomes" id="UP000799324">
    <property type="component" value="Unassembled WGS sequence"/>
</dbReference>
<accession>A0A6A6TFK9</accession>
<name>A0A6A6TFK9_9PLEO</name>
<reference evidence="1" key="1">
    <citation type="journal article" date="2020" name="Stud. Mycol.">
        <title>101 Dothideomycetes genomes: a test case for predicting lifestyles and emergence of pathogens.</title>
        <authorList>
            <person name="Haridas S."/>
            <person name="Albert R."/>
            <person name="Binder M."/>
            <person name="Bloem J."/>
            <person name="Labutti K."/>
            <person name="Salamov A."/>
            <person name="Andreopoulos B."/>
            <person name="Baker S."/>
            <person name="Barry K."/>
            <person name="Bills G."/>
            <person name="Bluhm B."/>
            <person name="Cannon C."/>
            <person name="Castanera R."/>
            <person name="Culley D."/>
            <person name="Daum C."/>
            <person name="Ezra D."/>
            <person name="Gonzalez J."/>
            <person name="Henrissat B."/>
            <person name="Kuo A."/>
            <person name="Liang C."/>
            <person name="Lipzen A."/>
            <person name="Lutzoni F."/>
            <person name="Magnuson J."/>
            <person name="Mondo S."/>
            <person name="Nolan M."/>
            <person name="Ohm R."/>
            <person name="Pangilinan J."/>
            <person name="Park H.-J."/>
            <person name="Ramirez L."/>
            <person name="Alfaro M."/>
            <person name="Sun H."/>
            <person name="Tritt A."/>
            <person name="Yoshinaga Y."/>
            <person name="Zwiers L.-H."/>
            <person name="Turgeon B."/>
            <person name="Goodwin S."/>
            <person name="Spatafora J."/>
            <person name="Crous P."/>
            <person name="Grigoriev I."/>
        </authorList>
    </citation>
    <scope>NUCLEOTIDE SEQUENCE</scope>
    <source>
        <strain evidence="1">CBS 122681</strain>
    </source>
</reference>
<evidence type="ECO:0000313" key="2">
    <source>
        <dbReference type="Proteomes" id="UP000799324"/>
    </source>
</evidence>
<sequence length="417" mass="47794">MDSEGHFLAELEGREAQHSHNLMRANLQRLQKTFGKAEHALRKAKDALYALYDPERFDPDEEDSINKDEDGSVFHALIQEILGCLRQALAAQQAYVHYLEACVRSQTRGPLTALYSAMNAKLPVEIRGMVYSYLDVKKQETITFGLGPYFPNFEDEEYHLERLLREGHEAIKAGTYDAPILQPGGWLINAEFVGSGLAREIADIFYTSNRFSLSAYQLRDFLTVDRTQSGMKPYEFVSGQLEVDITTNFCESSSEGIWPISEDEITFLDGLYTQLKTLTLIPPYDNSSMLITLHASPSIRGSDLEGYRRLHNVLEAVRTPIYDLMHAGWNIQMWHSKALSRLQQSIQLLPYDLLALEQAEWKQEKRSDRSRWLPSTSGNLVLREEYEEARLHALFKLRWAYASSPEDFEKVQLRVLA</sequence>
<gene>
    <name evidence="1" type="ORF">K491DRAFT_690371</name>
</gene>
<dbReference type="OrthoDB" id="3801226at2759"/>
<organism evidence="1 2">
    <name type="scientific">Lophiostoma macrostomum CBS 122681</name>
    <dbReference type="NCBI Taxonomy" id="1314788"/>
    <lineage>
        <taxon>Eukaryota</taxon>
        <taxon>Fungi</taxon>
        <taxon>Dikarya</taxon>
        <taxon>Ascomycota</taxon>
        <taxon>Pezizomycotina</taxon>
        <taxon>Dothideomycetes</taxon>
        <taxon>Pleosporomycetidae</taxon>
        <taxon>Pleosporales</taxon>
        <taxon>Lophiostomataceae</taxon>
        <taxon>Lophiostoma</taxon>
    </lineage>
</organism>